<dbReference type="Pfam" id="PF25601">
    <property type="entry name" value="AAA_lid_14"/>
    <property type="match status" value="1"/>
</dbReference>
<dbReference type="InterPro" id="IPR025662">
    <property type="entry name" value="Sigma_54_int_dom_ATP-bd_1"/>
</dbReference>
<evidence type="ECO:0000256" key="2">
    <source>
        <dbReference type="ARBA" id="ARBA00022840"/>
    </source>
</evidence>
<dbReference type="PROSITE" id="PS00676">
    <property type="entry name" value="SIGMA54_INTERACT_2"/>
    <property type="match status" value="1"/>
</dbReference>
<keyword evidence="5" id="KW-1185">Reference proteome</keyword>
<dbReference type="SMART" id="SM00382">
    <property type="entry name" value="AAA"/>
    <property type="match status" value="1"/>
</dbReference>
<dbReference type="PROSITE" id="PS50045">
    <property type="entry name" value="SIGMA54_INTERACT_4"/>
    <property type="match status" value="1"/>
</dbReference>
<dbReference type="EMBL" id="QOVW01000059">
    <property type="protein sequence ID" value="RDB36525.1"/>
    <property type="molecule type" value="Genomic_DNA"/>
</dbReference>
<evidence type="ECO:0000259" key="3">
    <source>
        <dbReference type="PROSITE" id="PS50045"/>
    </source>
</evidence>
<feature type="domain" description="Sigma-54 factor interaction" evidence="3">
    <location>
        <begin position="170"/>
        <end position="382"/>
    </location>
</feature>
<name>A0A369KUY9_9BACT</name>
<dbReference type="AlphaFoldDB" id="A0A369KUY9"/>
<dbReference type="Proteomes" id="UP000253934">
    <property type="component" value="Unassembled WGS sequence"/>
</dbReference>
<comment type="caution">
    <text evidence="4">The sequence shown here is derived from an EMBL/GenBank/DDBJ whole genome shotgun (WGS) entry which is preliminary data.</text>
</comment>
<dbReference type="PANTHER" id="PTHR32071">
    <property type="entry name" value="TRANSCRIPTIONAL REGULATORY PROTEIN"/>
    <property type="match status" value="1"/>
</dbReference>
<keyword evidence="2" id="KW-0067">ATP-binding</keyword>
<dbReference type="Gene3D" id="3.40.50.300">
    <property type="entry name" value="P-loop containing nucleotide triphosphate hydrolases"/>
    <property type="match status" value="1"/>
</dbReference>
<evidence type="ECO:0000256" key="1">
    <source>
        <dbReference type="ARBA" id="ARBA00022741"/>
    </source>
</evidence>
<organism evidence="4 5">
    <name type="scientific">Spirobacillus cienkowskii</name>
    <dbReference type="NCBI Taxonomy" id="495820"/>
    <lineage>
        <taxon>Bacteria</taxon>
        <taxon>Pseudomonadati</taxon>
        <taxon>Bdellovibrionota</taxon>
        <taxon>Oligoflexia</taxon>
        <taxon>Silvanigrellales</taxon>
        <taxon>Spirobacillus</taxon>
    </lineage>
</organism>
<sequence>MFSLSVELLIVCQNKEKLSRYYNITKELGLQQVSISASIFEARQVLLEKKFDVILFDIPFDKDNNINYTSDLQQFVNEVVIEFPYCGFIFVTNHNGFCLNNCYVFDIIQCNSLKSKDILNSLNIIRSKIKNFKNCLTESNQSIVNTNETFKFYNNNVLVLNGQDKVLTSLAKNKKIPLIMYGETGTGKEELVKVLYQKRVKNEGEIPFVTVNCPLLGDDLTSSLLFGHKKGSFTGANETTNGYIAAANGGILFLDEVHTLDQATQRKLLRVLNDGSYARVGETKVCYSHFQLVAATTKDLDEEVESGRMLADFKYRISGAEIHLEPLRERLQDIPSFVKLFFRRENIEINENLILEIAKKCQNVYWKGNIRQLFRTLQKMIIYAQLEEEDLQLKHLLLPQKEILNNKQIEEVTYAADKFDNKVNNVTDAEYQILELLKKAFSEDCPLNDLLDKIEKFVLIKAISRHDSIAKAHAALQISRNAIDAKRKKYHI</sequence>
<dbReference type="Gene3D" id="1.10.8.60">
    <property type="match status" value="1"/>
</dbReference>
<dbReference type="InterPro" id="IPR058031">
    <property type="entry name" value="AAA_lid_NorR"/>
</dbReference>
<dbReference type="PROSITE" id="PS00675">
    <property type="entry name" value="SIGMA54_INTERACT_1"/>
    <property type="match status" value="1"/>
</dbReference>
<dbReference type="Gene3D" id="1.10.10.60">
    <property type="entry name" value="Homeodomain-like"/>
    <property type="match status" value="1"/>
</dbReference>
<keyword evidence="1" id="KW-0547">Nucleotide-binding</keyword>
<dbReference type="CDD" id="cd00009">
    <property type="entry name" value="AAA"/>
    <property type="match status" value="1"/>
</dbReference>
<reference evidence="4" key="1">
    <citation type="submission" date="2018-04" db="EMBL/GenBank/DDBJ databases">
        <title>Draft genome sequence of the Candidatus Spirobacillus cienkowskii, a pathogen of freshwater Daphnia species, reconstructed from hemolymph metagenomic reads.</title>
        <authorList>
            <person name="Bresciani L."/>
            <person name="Lemos L.N."/>
            <person name="Wale N."/>
            <person name="Lin J.Y."/>
            <person name="Fernandes G.R."/>
            <person name="Duffy M.A."/>
            <person name="Rodrigues J.M."/>
        </authorList>
    </citation>
    <scope>NUCLEOTIDE SEQUENCE [LARGE SCALE GENOMIC DNA]</scope>
    <source>
        <strain evidence="4">Binning01</strain>
    </source>
</reference>
<dbReference type="InterPro" id="IPR002078">
    <property type="entry name" value="Sigma_54_int"/>
</dbReference>
<dbReference type="RefSeq" id="WP_338637169.1">
    <property type="nucleotide sequence ID" value="NZ_CP146516.1"/>
</dbReference>
<dbReference type="InterPro" id="IPR025943">
    <property type="entry name" value="Sigma_54_int_dom_ATP-bd_2"/>
</dbReference>
<dbReference type="Pfam" id="PF00158">
    <property type="entry name" value="Sigma54_activat"/>
    <property type="match status" value="1"/>
</dbReference>
<evidence type="ECO:0000313" key="5">
    <source>
        <dbReference type="Proteomes" id="UP000253934"/>
    </source>
</evidence>
<dbReference type="SUPFAM" id="SSF52540">
    <property type="entry name" value="P-loop containing nucleoside triphosphate hydrolases"/>
    <property type="match status" value="1"/>
</dbReference>
<gene>
    <name evidence="4" type="ORF">DCC88_04415</name>
</gene>
<dbReference type="InterPro" id="IPR027417">
    <property type="entry name" value="P-loop_NTPase"/>
</dbReference>
<dbReference type="InterPro" id="IPR003593">
    <property type="entry name" value="AAA+_ATPase"/>
</dbReference>
<dbReference type="GO" id="GO:0006355">
    <property type="term" value="P:regulation of DNA-templated transcription"/>
    <property type="evidence" value="ECO:0007669"/>
    <property type="project" value="InterPro"/>
</dbReference>
<evidence type="ECO:0000313" key="4">
    <source>
        <dbReference type="EMBL" id="RDB36525.1"/>
    </source>
</evidence>
<dbReference type="GO" id="GO:0005524">
    <property type="term" value="F:ATP binding"/>
    <property type="evidence" value="ECO:0007669"/>
    <property type="project" value="UniProtKB-KW"/>
</dbReference>
<accession>A0A369KUY9</accession>
<protein>
    <submittedName>
        <fullName evidence="4">Sigma-54-dependent Fis family transcriptional regulator</fullName>
    </submittedName>
</protein>
<proteinExistence type="predicted"/>